<organism evidence="4">
    <name type="scientific">Picalivirus C</name>
    <dbReference type="NCBI Taxonomy" id="1224517"/>
    <lineage>
        <taxon>Viruses</taxon>
        <taxon>Riboviria</taxon>
    </lineage>
</organism>
<feature type="domain" description="Capsid protein VP4 dicistrovirus" evidence="3">
    <location>
        <begin position="257"/>
        <end position="307"/>
    </location>
</feature>
<keyword evidence="2" id="KW-0946">Virion</keyword>
<dbReference type="EMBL" id="JQ898336">
    <property type="protein sequence ID" value="AFR11840.1"/>
    <property type="molecule type" value="Genomic_RNA"/>
</dbReference>
<evidence type="ECO:0000256" key="2">
    <source>
        <dbReference type="ARBA" id="ARBA00022844"/>
    </source>
</evidence>
<comment type="subcellular location">
    <subcellularLocation>
        <location evidence="1">Virion</location>
    </subcellularLocation>
</comment>
<proteinExistence type="predicted"/>
<dbReference type="Gene3D" id="2.60.120.20">
    <property type="match status" value="2"/>
</dbReference>
<protein>
    <submittedName>
        <fullName evidence="4">Capsid</fullName>
    </submittedName>
</protein>
<dbReference type="SUPFAM" id="SSF88633">
    <property type="entry name" value="Positive stranded ssRNA viruses"/>
    <property type="match status" value="3"/>
</dbReference>
<dbReference type="InterPro" id="IPR024343">
    <property type="entry name" value="VP4_dicistrovir"/>
</dbReference>
<evidence type="ECO:0000313" key="4">
    <source>
        <dbReference type="EMBL" id="AFR11840.1"/>
    </source>
</evidence>
<accession>J7LG46</accession>
<reference evidence="4" key="2">
    <citation type="submission" date="2012-04" db="EMBL/GenBank/DDBJ databases">
        <authorList>
            <person name="Kim Y.-H."/>
            <person name="Lee H.-S."/>
            <person name="Kwak S.-S."/>
        </authorList>
    </citation>
    <scope>NUCLEOTIDE SEQUENCE</scope>
    <source>
        <strain evidence="4">PicaV-C</strain>
    </source>
</reference>
<reference evidence="4" key="1">
    <citation type="journal article" date="2012" name="J. Virol.">
        <title>High variety of known and new RNA and DNA viruses of diverse origins in untreated sewage.</title>
        <authorList>
            <person name="Ng T.F."/>
            <person name="Marine R."/>
            <person name="Wang C."/>
            <person name="Simmonds P."/>
            <person name="Kapusinszky B."/>
            <person name="Bodhidatta L."/>
            <person name="Oderinde B.S."/>
            <person name="Wommack K.E."/>
            <person name="Delwart E."/>
        </authorList>
    </citation>
    <scope>NUCLEOTIDE SEQUENCE</scope>
    <source>
        <strain evidence="4">PicaV-C</strain>
    </source>
</reference>
<evidence type="ECO:0000256" key="1">
    <source>
        <dbReference type="ARBA" id="ARBA00004328"/>
    </source>
</evidence>
<dbReference type="InterPro" id="IPR029053">
    <property type="entry name" value="Viral_coat"/>
</dbReference>
<dbReference type="Pfam" id="PF11492">
    <property type="entry name" value="Dicistro_VP4"/>
    <property type="match status" value="1"/>
</dbReference>
<dbReference type="GO" id="GO:0044423">
    <property type="term" value="C:virion component"/>
    <property type="evidence" value="ECO:0007669"/>
    <property type="project" value="UniProtKB-KW"/>
</dbReference>
<name>J7LG46_9VIRU</name>
<evidence type="ECO:0000259" key="3">
    <source>
        <dbReference type="Pfam" id="PF11492"/>
    </source>
</evidence>
<sequence>MPRTEPNVTPVDTSVSVHSGDVASYSSQDALSAPSTFVPTQIGAVQPLLSGSELLERTRRLTSFTWSSSHGLFNCYAVPVANELILSLSTVAKMTLYKYISFDSIKLRVTPVSNRYFRGALAATFWPGPLLAANAMPPTRLSSLPTTIYDASSCQAFEMDIPWILPLSKIDLDVVGNNFGFVVFWVASPLVQDTAAAITTSITLNLEATFVNPVLHDPVPASNLPSVVNRPARFTPSGSFAGLQMPTKSRTVKQEAEAKAEKGTVSSTLDSVSAIAGAASVLPVVGPFAAGLSVVASAASSVFDWFGMSKPTNITIPYFVNTGNLPLSNCLTGATSADVFAASPTPYVSNEPHLVNSYTDELNMSTIRLTPTMIATGTITSTEENRLASTIAVNPYYGWLGSSSYCPSNIDFGTRAFQKWRGDISYKIVFPSSALATCRLAITHSLTKLTTFTEQVRYTYIDVQGTTVVDLTIPWIQNRPYISSPAYFNDIARPSNGFVQVWQILPLTGDGSAETPPPITFFVFASASQNFSTATLRPVSESFANDTPAQGLLGFESTTAITNLLADDNVQSFRELVQRPVWVYQAWAILGGRATIDLKTLLNSNLMRALNSRYRFYRGSLIVSLRLPESDETNYIIMDSTRSCSYLWTVERSPEVNILLPYSTTQGFDDTGALYPNTETRTLVVRPNNSTDTSFGCWISVRFTDDFSMGRCVGTGFLN</sequence>